<dbReference type="InterPro" id="IPR051030">
    <property type="entry name" value="Vitamin_B12-ABC_binding"/>
</dbReference>
<comment type="caution">
    <text evidence="2">The sequence shown here is derived from an EMBL/GenBank/DDBJ whole genome shotgun (WGS) entry which is preliminary data.</text>
</comment>
<dbReference type="SUPFAM" id="SSF53807">
    <property type="entry name" value="Helical backbone' metal receptor"/>
    <property type="match status" value="1"/>
</dbReference>
<protein>
    <submittedName>
        <fullName evidence="2">ABC-type Fe3+-hydroxamate transport system periplasmic component</fullName>
    </submittedName>
</protein>
<dbReference type="OrthoDB" id="9775594at2"/>
<accession>A0A2K1PXE2</accession>
<dbReference type="Gene3D" id="3.40.50.1980">
    <property type="entry name" value="Nitrogenase molybdenum iron protein domain"/>
    <property type="match status" value="2"/>
</dbReference>
<evidence type="ECO:0000259" key="1">
    <source>
        <dbReference type="PROSITE" id="PS50983"/>
    </source>
</evidence>
<dbReference type="PANTHER" id="PTHR42860">
    <property type="entry name" value="VITAMIN B12-BINDING PROTEIN"/>
    <property type="match status" value="1"/>
</dbReference>
<dbReference type="EMBL" id="NPZB01000002">
    <property type="protein sequence ID" value="PNS07449.1"/>
    <property type="molecule type" value="Genomic_DNA"/>
</dbReference>
<evidence type="ECO:0000313" key="2">
    <source>
        <dbReference type="EMBL" id="PNS07449.1"/>
    </source>
</evidence>
<dbReference type="Proteomes" id="UP000236220">
    <property type="component" value="Unassembled WGS sequence"/>
</dbReference>
<dbReference type="AlphaFoldDB" id="A0A2K1PXE2"/>
<evidence type="ECO:0000313" key="3">
    <source>
        <dbReference type="Proteomes" id="UP000236220"/>
    </source>
</evidence>
<organism evidence="2 3">
    <name type="scientific">Solilutibacter silvestris</name>
    <dbReference type="NCBI Taxonomy" id="1645665"/>
    <lineage>
        <taxon>Bacteria</taxon>
        <taxon>Pseudomonadati</taxon>
        <taxon>Pseudomonadota</taxon>
        <taxon>Gammaproteobacteria</taxon>
        <taxon>Lysobacterales</taxon>
        <taxon>Lysobacteraceae</taxon>
        <taxon>Solilutibacter</taxon>
    </lineage>
</organism>
<dbReference type="PANTHER" id="PTHR42860:SF2">
    <property type="entry name" value="BLL4160 PROTEIN"/>
    <property type="match status" value="1"/>
</dbReference>
<name>A0A2K1PXE2_9GAMM</name>
<dbReference type="CDD" id="cd01144">
    <property type="entry name" value="BtuF"/>
    <property type="match status" value="1"/>
</dbReference>
<proteinExistence type="predicted"/>
<reference evidence="2 3" key="1">
    <citation type="submission" date="2017-08" db="EMBL/GenBank/DDBJ databases">
        <title>Lysobacter sylvestris genome.</title>
        <authorList>
            <person name="Zhang D.-C."/>
            <person name="Albuquerque L."/>
            <person name="Franca L."/>
            <person name="Froufe H.J.C."/>
            <person name="Barroso C."/>
            <person name="Egas C."/>
            <person name="Da Costa M."/>
            <person name="Margesin R."/>
        </authorList>
    </citation>
    <scope>NUCLEOTIDE SEQUENCE [LARGE SCALE GENOMIC DNA]</scope>
    <source>
        <strain evidence="2 3">AM20-91</strain>
    </source>
</reference>
<dbReference type="InterPro" id="IPR002491">
    <property type="entry name" value="ABC_transptr_periplasmic_BD"/>
</dbReference>
<dbReference type="Pfam" id="PF01497">
    <property type="entry name" value="Peripla_BP_2"/>
    <property type="match status" value="1"/>
</dbReference>
<keyword evidence="3" id="KW-1185">Reference proteome</keyword>
<sequence length="264" mass="29328">MIGPRRIVCLTEEPTEVLYALGAEDRIVGISGFTVRPPRARKEKPKVSAFTSAKIDEILKLQPDFVVGFSDIQADIAAELVRRGVEVWISNHRSVDGIIDYVRRLGALVGVAEQANEYADGLQRGLDAIANRSAKLSRRPRVYFEEWDEPPISGIRWVSELIAIAGGDDIFPERAIEPLAKQRILEDPLEVARRAPDIIFGSWCGKRFRPEKVAQRPGWKDIPAVRDGELHEVKSPRILQPGPAALSDGVADIAAIIQRWAGRD</sequence>
<gene>
    <name evidence="2" type="ORF">Lysil_1625</name>
</gene>
<feature type="domain" description="Fe/B12 periplasmic-binding" evidence="1">
    <location>
        <begin position="6"/>
        <end position="261"/>
    </location>
</feature>
<dbReference type="RefSeq" id="WP_103075162.1">
    <property type="nucleotide sequence ID" value="NZ_NPZB01000002.1"/>
</dbReference>
<dbReference type="PROSITE" id="PS50983">
    <property type="entry name" value="FE_B12_PBP"/>
    <property type="match status" value="1"/>
</dbReference>